<dbReference type="EMBL" id="BPLR01006326">
    <property type="protein sequence ID" value="GIY09013.1"/>
    <property type="molecule type" value="Genomic_DNA"/>
</dbReference>
<proteinExistence type="predicted"/>
<dbReference type="Proteomes" id="UP001054945">
    <property type="component" value="Unassembled WGS sequence"/>
</dbReference>
<evidence type="ECO:0000313" key="2">
    <source>
        <dbReference type="Proteomes" id="UP001054945"/>
    </source>
</evidence>
<dbReference type="AlphaFoldDB" id="A0AAV4QH23"/>
<reference evidence="1 2" key="1">
    <citation type="submission" date="2021-06" db="EMBL/GenBank/DDBJ databases">
        <title>Caerostris extrusa draft genome.</title>
        <authorList>
            <person name="Kono N."/>
            <person name="Arakawa K."/>
        </authorList>
    </citation>
    <scope>NUCLEOTIDE SEQUENCE [LARGE SCALE GENOMIC DNA]</scope>
</reference>
<accession>A0AAV4QH23</accession>
<comment type="caution">
    <text evidence="1">The sequence shown here is derived from an EMBL/GenBank/DDBJ whole genome shotgun (WGS) entry which is preliminary data.</text>
</comment>
<name>A0AAV4QH23_CAEEX</name>
<evidence type="ECO:0000313" key="1">
    <source>
        <dbReference type="EMBL" id="GIY09013.1"/>
    </source>
</evidence>
<protein>
    <submittedName>
        <fullName evidence="1">Uncharacterized protein</fullName>
    </submittedName>
</protein>
<organism evidence="1 2">
    <name type="scientific">Caerostris extrusa</name>
    <name type="common">Bark spider</name>
    <name type="synonym">Caerostris bankana</name>
    <dbReference type="NCBI Taxonomy" id="172846"/>
    <lineage>
        <taxon>Eukaryota</taxon>
        <taxon>Metazoa</taxon>
        <taxon>Ecdysozoa</taxon>
        <taxon>Arthropoda</taxon>
        <taxon>Chelicerata</taxon>
        <taxon>Arachnida</taxon>
        <taxon>Araneae</taxon>
        <taxon>Araneomorphae</taxon>
        <taxon>Entelegynae</taxon>
        <taxon>Araneoidea</taxon>
        <taxon>Araneidae</taxon>
        <taxon>Caerostris</taxon>
    </lineage>
</organism>
<sequence length="191" mass="22591">MYNATNKENRTPVLQSSEFIVERRPTVDAERYRLLEAGSMSCRWSWHLVPPRIFGLHASLMTREPLSPMWNHEKKEKKAANEERSQARHKSEDAVRRILVSYKSENSESLSAIHLRQWLSASAIHHTFSLRKKLHFSQDLQMMTNVAGFFFSFRLRFDTFRTDFRDTDSKCFFFIINYGGVEVYLEKLHII</sequence>
<gene>
    <name evidence="1" type="ORF">CEXT_337541</name>
</gene>
<keyword evidence="2" id="KW-1185">Reference proteome</keyword>